<dbReference type="PROSITE" id="PS52016">
    <property type="entry name" value="TONB_DEPENDENT_REC_3"/>
    <property type="match status" value="1"/>
</dbReference>
<accession>A0A1M5N929</accession>
<keyword evidence="10 11" id="KW-0998">Cell outer membrane</keyword>
<keyword evidence="5 11" id="KW-0812">Transmembrane</keyword>
<feature type="domain" description="TonB-dependent receptor-like beta-barrel" evidence="14">
    <location>
        <begin position="232"/>
        <end position="722"/>
    </location>
</feature>
<evidence type="ECO:0000313" key="16">
    <source>
        <dbReference type="EMBL" id="SHG86008.1"/>
    </source>
</evidence>
<dbReference type="AlphaFoldDB" id="A0A1M5N929"/>
<evidence type="ECO:0000256" key="5">
    <source>
        <dbReference type="ARBA" id="ARBA00022692"/>
    </source>
</evidence>
<comment type="subcellular location">
    <subcellularLocation>
        <location evidence="1 11">Cell outer membrane</location>
        <topology evidence="1 11">Multi-pass membrane protein</topology>
    </subcellularLocation>
</comment>
<dbReference type="SUPFAM" id="SSF56935">
    <property type="entry name" value="Porins"/>
    <property type="match status" value="1"/>
</dbReference>
<keyword evidence="8 12" id="KW-0798">TonB box</keyword>
<evidence type="ECO:0000256" key="3">
    <source>
        <dbReference type="ARBA" id="ARBA00022452"/>
    </source>
</evidence>
<dbReference type="EMBL" id="FQWD01000005">
    <property type="protein sequence ID" value="SHG86008.1"/>
    <property type="molecule type" value="Genomic_DNA"/>
</dbReference>
<evidence type="ECO:0000256" key="11">
    <source>
        <dbReference type="PROSITE-ProRule" id="PRU01360"/>
    </source>
</evidence>
<gene>
    <name evidence="16" type="ORF">SAMN05216361_3123</name>
</gene>
<evidence type="ECO:0000313" key="17">
    <source>
        <dbReference type="Proteomes" id="UP000184520"/>
    </source>
</evidence>
<dbReference type="RefSeq" id="WP_073324100.1">
    <property type="nucleotide sequence ID" value="NZ_FQWD01000005.1"/>
</dbReference>
<evidence type="ECO:0000256" key="8">
    <source>
        <dbReference type="ARBA" id="ARBA00023077"/>
    </source>
</evidence>
<keyword evidence="17" id="KW-1185">Reference proteome</keyword>
<evidence type="ECO:0000259" key="15">
    <source>
        <dbReference type="Pfam" id="PF07715"/>
    </source>
</evidence>
<comment type="similarity">
    <text evidence="11 12">Belongs to the TonB-dependent receptor family.</text>
</comment>
<evidence type="ECO:0000256" key="12">
    <source>
        <dbReference type="RuleBase" id="RU003357"/>
    </source>
</evidence>
<dbReference type="InterPro" id="IPR000531">
    <property type="entry name" value="Beta-barrel_TonB"/>
</dbReference>
<reference evidence="17" key="1">
    <citation type="submission" date="2016-11" db="EMBL/GenBank/DDBJ databases">
        <authorList>
            <person name="Varghese N."/>
            <person name="Submissions S."/>
        </authorList>
    </citation>
    <scope>NUCLEOTIDE SEQUENCE [LARGE SCALE GENOMIC DNA]</scope>
    <source>
        <strain evidence="17">CGMCC 1.8995</strain>
    </source>
</reference>
<dbReference type="Proteomes" id="UP000184520">
    <property type="component" value="Unassembled WGS sequence"/>
</dbReference>
<dbReference type="InterPro" id="IPR012910">
    <property type="entry name" value="Plug_dom"/>
</dbReference>
<feature type="domain" description="TonB-dependent receptor plug" evidence="15">
    <location>
        <begin position="54"/>
        <end position="162"/>
    </location>
</feature>
<dbReference type="PANTHER" id="PTHR32552:SF81">
    <property type="entry name" value="TONB-DEPENDENT OUTER MEMBRANE RECEPTOR"/>
    <property type="match status" value="1"/>
</dbReference>
<dbReference type="Gene3D" id="2.40.170.20">
    <property type="entry name" value="TonB-dependent receptor, beta-barrel domain"/>
    <property type="match status" value="1"/>
</dbReference>
<sequence length="759" mass="82978">MQELRFRKTLIHSAILSVFCSLPAAYAAEPAADPDTPEDIETVTITVDQRQVNLQEAALSVTAVNSDLMEQANITDATDLNGYVPGLQINKSGGSERMVSIRGVGSQTPENFFSHPGVSFHMDGAYITNNIALNMGFLDVEHIEVQRGPQGTAFGAASTGGTLNVISKKPVLDEFFGEVQASFGNYNYNQGQAAVNLPIGDEFAIRAVAQTTSHDGYAVSNGIPGGYELDDANNDNSRISAKWQPSDDLSITFIAQHYDAHNNGAALKAIDDPNPDPRVVSQDFPAKFDMTMDVASTIVSWQLSGMTFKSITSYQNMDHAQSFDADRSTFELFNGYDHVATWATSAETVMQEFSLSSAPGGTFDWVIGGFYLNSNSRQYVNEFAGTDPDDLTDILPIDTDPATLPANLSYAENTTVERTSWAPFLQGTLNLTDDFQITAGIRYNDDGFDAMSSTYYATPSPRTFDTDEVTGKFAMNYQLSKDNMVYTSWSRGYKPGGINGGAVNAMVVSTTIEPEIVDAFEIGSKNQLLDNKLKLNVSAFYYNYKDMQYIQEDPIPYSGGLGNIPEANIWGIEAEASWWLLDDSLQLGINATTLHGEYPMEYYALDRREADAAGAAAIANGDAPYPWSYEWFLARGSATVNVEGNTPPNLPKLAGGINATWFGEMESGLITARVEYLYRGDYSARIFGTDVDQVNSYGLLNMFVQYVPDDANWKVWLTATNLTDKAAVAGRFVDPYGSGVVSDEYVAPRQIIANFSYAF</sequence>
<evidence type="ECO:0000256" key="13">
    <source>
        <dbReference type="SAM" id="SignalP"/>
    </source>
</evidence>
<protein>
    <submittedName>
        <fullName evidence="16">Iron complex outermembrane recepter protein</fullName>
    </submittedName>
</protein>
<dbReference type="GO" id="GO:0006826">
    <property type="term" value="P:iron ion transport"/>
    <property type="evidence" value="ECO:0007669"/>
    <property type="project" value="UniProtKB-KW"/>
</dbReference>
<keyword evidence="7" id="KW-0406">Ion transport</keyword>
<feature type="signal peptide" evidence="13">
    <location>
        <begin position="1"/>
        <end position="27"/>
    </location>
</feature>
<keyword evidence="6" id="KW-0408">Iron</keyword>
<dbReference type="GO" id="GO:0009279">
    <property type="term" value="C:cell outer membrane"/>
    <property type="evidence" value="ECO:0007669"/>
    <property type="project" value="UniProtKB-SubCell"/>
</dbReference>
<dbReference type="Pfam" id="PF00593">
    <property type="entry name" value="TonB_dep_Rec_b-barrel"/>
    <property type="match status" value="1"/>
</dbReference>
<keyword evidence="9 11" id="KW-0472">Membrane</keyword>
<dbReference type="PANTHER" id="PTHR32552">
    <property type="entry name" value="FERRICHROME IRON RECEPTOR-RELATED"/>
    <property type="match status" value="1"/>
</dbReference>
<keyword evidence="13" id="KW-0732">Signal</keyword>
<evidence type="ECO:0000256" key="7">
    <source>
        <dbReference type="ARBA" id="ARBA00023065"/>
    </source>
</evidence>
<evidence type="ECO:0000256" key="2">
    <source>
        <dbReference type="ARBA" id="ARBA00022448"/>
    </source>
</evidence>
<dbReference type="InterPro" id="IPR036942">
    <property type="entry name" value="Beta-barrel_TonB_sf"/>
</dbReference>
<dbReference type="STRING" id="634436.SAMN05216361_3123"/>
<keyword evidence="3 11" id="KW-1134">Transmembrane beta strand</keyword>
<evidence type="ECO:0000256" key="9">
    <source>
        <dbReference type="ARBA" id="ARBA00023136"/>
    </source>
</evidence>
<evidence type="ECO:0000259" key="14">
    <source>
        <dbReference type="Pfam" id="PF00593"/>
    </source>
</evidence>
<proteinExistence type="inferred from homology"/>
<feature type="chain" id="PRO_5012364175" evidence="13">
    <location>
        <begin position="28"/>
        <end position="759"/>
    </location>
</feature>
<evidence type="ECO:0000256" key="10">
    <source>
        <dbReference type="ARBA" id="ARBA00023237"/>
    </source>
</evidence>
<evidence type="ECO:0000256" key="1">
    <source>
        <dbReference type="ARBA" id="ARBA00004571"/>
    </source>
</evidence>
<name>A0A1M5N929_9ALTE</name>
<evidence type="ECO:0000256" key="4">
    <source>
        <dbReference type="ARBA" id="ARBA00022496"/>
    </source>
</evidence>
<dbReference type="OrthoDB" id="7051185at2"/>
<keyword evidence="4" id="KW-0410">Iron transport</keyword>
<keyword evidence="2 11" id="KW-0813">Transport</keyword>
<dbReference type="Pfam" id="PF07715">
    <property type="entry name" value="Plug"/>
    <property type="match status" value="1"/>
</dbReference>
<dbReference type="CDD" id="cd01347">
    <property type="entry name" value="ligand_gated_channel"/>
    <property type="match status" value="1"/>
</dbReference>
<organism evidence="16 17">
    <name type="scientific">Marisediminitalea aggregata</name>
    <dbReference type="NCBI Taxonomy" id="634436"/>
    <lineage>
        <taxon>Bacteria</taxon>
        <taxon>Pseudomonadati</taxon>
        <taxon>Pseudomonadota</taxon>
        <taxon>Gammaproteobacteria</taxon>
        <taxon>Alteromonadales</taxon>
        <taxon>Alteromonadaceae</taxon>
        <taxon>Marisediminitalea</taxon>
    </lineage>
</organism>
<evidence type="ECO:0000256" key="6">
    <source>
        <dbReference type="ARBA" id="ARBA00023004"/>
    </source>
</evidence>
<dbReference type="InterPro" id="IPR039426">
    <property type="entry name" value="TonB-dep_rcpt-like"/>
</dbReference>